<accession>A0ABV2L1U2</accession>
<dbReference type="RefSeq" id="WP_238277448.1">
    <property type="nucleotide sequence ID" value="NZ_BPQL01000022.1"/>
</dbReference>
<protein>
    <submittedName>
        <fullName evidence="1">Uncharacterized protein</fullName>
    </submittedName>
</protein>
<evidence type="ECO:0000313" key="1">
    <source>
        <dbReference type="EMBL" id="MET3690736.1"/>
    </source>
</evidence>
<name>A0ABV2L1U2_9HYPH</name>
<dbReference type="Proteomes" id="UP001549145">
    <property type="component" value="Unassembled WGS sequence"/>
</dbReference>
<keyword evidence="2" id="KW-1185">Reference proteome</keyword>
<dbReference type="EMBL" id="JBEPMM010000001">
    <property type="protein sequence ID" value="MET3690736.1"/>
    <property type="molecule type" value="Genomic_DNA"/>
</dbReference>
<proteinExistence type="predicted"/>
<evidence type="ECO:0000313" key="2">
    <source>
        <dbReference type="Proteomes" id="UP001549145"/>
    </source>
</evidence>
<gene>
    <name evidence="1" type="ORF">ABID43_000255</name>
</gene>
<comment type="caution">
    <text evidence="1">The sequence shown here is derived from an EMBL/GenBank/DDBJ whole genome shotgun (WGS) entry which is preliminary data.</text>
</comment>
<reference evidence="1 2" key="1">
    <citation type="submission" date="2024-06" db="EMBL/GenBank/DDBJ databases">
        <title>Genomic Encyclopedia of Type Strains, Phase IV (KMG-IV): sequencing the most valuable type-strain genomes for metagenomic binning, comparative biology and taxonomic classification.</title>
        <authorList>
            <person name="Goeker M."/>
        </authorList>
    </citation>
    <scope>NUCLEOTIDE SEQUENCE [LARGE SCALE GENOMIC DNA]</scope>
    <source>
        <strain evidence="1 2">DSM 21331</strain>
    </source>
</reference>
<sequence>MTLFQVKQRSTGVLLWVGPADSEGHALDVMAREAGFRDAAHLPVHVRYGGFRTARVVS</sequence>
<organism evidence="1 2">
    <name type="scientific">Methylobacterium goesingense</name>
    <dbReference type="NCBI Taxonomy" id="243690"/>
    <lineage>
        <taxon>Bacteria</taxon>
        <taxon>Pseudomonadati</taxon>
        <taxon>Pseudomonadota</taxon>
        <taxon>Alphaproteobacteria</taxon>
        <taxon>Hyphomicrobiales</taxon>
        <taxon>Methylobacteriaceae</taxon>
        <taxon>Methylobacterium</taxon>
    </lineage>
</organism>